<dbReference type="EMBL" id="CP077091">
    <property type="protein sequence ID" value="QXI18086.1"/>
    <property type="molecule type" value="Genomic_DNA"/>
</dbReference>
<proteinExistence type="predicted"/>
<feature type="domain" description="BIG2" evidence="1">
    <location>
        <begin position="519"/>
        <end position="554"/>
    </location>
</feature>
<organism evidence="2 3">
    <name type="scientific">Pseudomonas hamedanensis</name>
    <dbReference type="NCBI Taxonomy" id="2745504"/>
    <lineage>
        <taxon>Bacteria</taxon>
        <taxon>Pseudomonadati</taxon>
        <taxon>Pseudomonadota</taxon>
        <taxon>Gammaproteobacteria</taxon>
        <taxon>Pseudomonadales</taxon>
        <taxon>Pseudomonadaceae</taxon>
        <taxon>Pseudomonas</taxon>
    </lineage>
</organism>
<evidence type="ECO:0000313" key="2">
    <source>
        <dbReference type="EMBL" id="QXI18086.1"/>
    </source>
</evidence>
<dbReference type="AlphaFoldDB" id="A0A9E6P274"/>
<dbReference type="RefSeq" id="WP_186546345.1">
    <property type="nucleotide sequence ID" value="NZ_CP077091.1"/>
</dbReference>
<keyword evidence="3" id="KW-1185">Reference proteome</keyword>
<name>A0A9E6P274_9PSED</name>
<reference evidence="2 3" key="2">
    <citation type="journal article" date="2021" name="Microorganisms">
        <title>The Ever-Expanding Pseudomonas Genus: Description of 43 New Species and Partition of the Pseudomonas putida Group.</title>
        <authorList>
            <person name="Girard L."/>
            <person name="Lood C."/>
            <person name="Hofte M."/>
            <person name="Vandamme P."/>
            <person name="Rokni-Zadeh H."/>
            <person name="van Noort V."/>
            <person name="Lavigne R."/>
            <person name="De Mot R."/>
        </authorList>
    </citation>
    <scope>NUCLEOTIDE SEQUENCE [LARGE SCALE GENOMIC DNA]</scope>
    <source>
        <strain evidence="2 3">SWRI65</strain>
    </source>
</reference>
<dbReference type="Pfam" id="PF02368">
    <property type="entry name" value="Big_2"/>
    <property type="match status" value="1"/>
</dbReference>
<dbReference type="InterPro" id="IPR008964">
    <property type="entry name" value="Invasin/intimin_cell_adhesion"/>
</dbReference>
<gene>
    <name evidence="2" type="ORF">HU739_003560</name>
</gene>
<dbReference type="SUPFAM" id="SSF49373">
    <property type="entry name" value="Invasin/intimin cell-adhesion fragments"/>
    <property type="match status" value="1"/>
</dbReference>
<reference evidence="2 3" key="1">
    <citation type="journal article" date="2020" name="Microorganisms">
        <title>Reliable Identification of Environmental Pseudomonas Isolates Using the rpoD Gene.</title>
        <authorList>
            <consortium name="The Broad Institute Genome Sequencing Platform"/>
            <person name="Girard L."/>
            <person name="Lood C."/>
            <person name="Rokni-Zadeh H."/>
            <person name="van Noort V."/>
            <person name="Lavigne R."/>
            <person name="De Mot R."/>
        </authorList>
    </citation>
    <scope>NUCLEOTIDE SEQUENCE [LARGE SCALE GENOMIC DNA]</scope>
    <source>
        <strain evidence="2 3">SWRI65</strain>
    </source>
</reference>
<evidence type="ECO:0000259" key="1">
    <source>
        <dbReference type="Pfam" id="PF02368"/>
    </source>
</evidence>
<dbReference type="Proteomes" id="UP000631521">
    <property type="component" value="Chromosome"/>
</dbReference>
<dbReference type="Gene3D" id="2.60.40.1080">
    <property type="match status" value="1"/>
</dbReference>
<dbReference type="InterPro" id="IPR003343">
    <property type="entry name" value="Big_2"/>
</dbReference>
<protein>
    <submittedName>
        <fullName evidence="2">Ig-like domain-containing protein</fullName>
    </submittedName>
</protein>
<accession>A0A9E6P274</accession>
<dbReference type="KEGG" id="phv:HU739_003560"/>
<sequence>MSMRTFDEVLPEDAEINLYAPQLPDSNTSVAGADCGIAKAFYDLRPDGATVIIHPVLAQQPLDTFSIHVNGQMRVDSQQAQSTNDTVTLHIPKNLLRSEPGFVNELTYTVKRTTGAEENYELPLTILYNAIRPGMEDQNGDEGHSELELVLPGDVLQDGIDADRAALGVQVYFSYPYCRAYDRIQLSCNGHDVYREVHPDEAPAAPTSVPTRIGLLLKKTDLEAAGDHLQFSFSYTVNDQIGNSPDLNSPWSAPIRVVVDLKGTRMAAPDIAEDPDDPYDAPDTIDLKKLGSKDLTVQVHVLESRWAISDTVRVTYRATPGTGAVVEHVVEELVGRLPFVHKLMIPNAKVIADSAIAVTCQQVRGGEVTATSKVARARVIVKPVILAVKNSSGLDVQNGGTVSDNKVVLSGGALAGMVLRIFDGDVFIEEVQTGANYKWQSKLLPIAVGQHSFTVKEKSGNQLESDPWLIERLAFSIHRAQMKLHGFSVKLTHWPKTGEDSIGNAEIRKPTGGVPPYDYASSDSLTASVTETGKVVGLKRGVATIYVTDQEGTALTYLVSVENVFKLQVSAEKLASDTAIVWMNTLGGQHTYNYIFTRDLRRVYVVSIPEAINSCVMSGRYYIYMGTDMQFWGHQGRQSLTSWCLTPL</sequence>
<evidence type="ECO:0000313" key="3">
    <source>
        <dbReference type="Proteomes" id="UP000631521"/>
    </source>
</evidence>